<proteinExistence type="predicted"/>
<protein>
    <submittedName>
        <fullName evidence="3">DUF1902 domain-containing protein</fullName>
    </submittedName>
</protein>
<dbReference type="WBParaSite" id="NBR_0001296601-mRNA-1">
    <property type="protein sequence ID" value="NBR_0001296601-mRNA-1"/>
    <property type="gene ID" value="NBR_0001296601"/>
</dbReference>
<dbReference type="AlphaFoldDB" id="A0A0N4Y9I6"/>
<reference evidence="3" key="1">
    <citation type="submission" date="2017-02" db="UniProtKB">
        <authorList>
            <consortium name="WormBaseParasite"/>
        </authorList>
    </citation>
    <scope>IDENTIFICATION</scope>
</reference>
<sequence>MIALKECPFLGDTWFLLQTSEGGQVVERHTAAVIEEKIRRSLSRLEIDMSKVSFFVADGATVTKSTAMNLNLK</sequence>
<evidence type="ECO:0000313" key="2">
    <source>
        <dbReference type="Proteomes" id="UP000271162"/>
    </source>
</evidence>
<evidence type="ECO:0000313" key="1">
    <source>
        <dbReference type="EMBL" id="VDL76556.1"/>
    </source>
</evidence>
<reference evidence="1 2" key="2">
    <citation type="submission" date="2018-11" db="EMBL/GenBank/DDBJ databases">
        <authorList>
            <consortium name="Pathogen Informatics"/>
        </authorList>
    </citation>
    <scope>NUCLEOTIDE SEQUENCE [LARGE SCALE GENOMIC DNA]</scope>
</reference>
<accession>A0A0N4Y9I6</accession>
<keyword evidence="2" id="KW-1185">Reference proteome</keyword>
<name>A0A0N4Y9I6_NIPBR</name>
<evidence type="ECO:0000313" key="3">
    <source>
        <dbReference type="WBParaSite" id="NBR_0001296601-mRNA-1"/>
    </source>
</evidence>
<organism evidence="3">
    <name type="scientific">Nippostrongylus brasiliensis</name>
    <name type="common">Rat hookworm</name>
    <dbReference type="NCBI Taxonomy" id="27835"/>
    <lineage>
        <taxon>Eukaryota</taxon>
        <taxon>Metazoa</taxon>
        <taxon>Ecdysozoa</taxon>
        <taxon>Nematoda</taxon>
        <taxon>Chromadorea</taxon>
        <taxon>Rhabditida</taxon>
        <taxon>Rhabditina</taxon>
        <taxon>Rhabditomorpha</taxon>
        <taxon>Strongyloidea</taxon>
        <taxon>Heligmosomidae</taxon>
        <taxon>Nippostrongylus</taxon>
    </lineage>
</organism>
<dbReference type="EMBL" id="UYSL01020902">
    <property type="protein sequence ID" value="VDL76556.1"/>
    <property type="molecule type" value="Genomic_DNA"/>
</dbReference>
<gene>
    <name evidence="1" type="ORF">NBR_LOCUS12967</name>
</gene>
<dbReference type="Proteomes" id="UP000271162">
    <property type="component" value="Unassembled WGS sequence"/>
</dbReference>